<organism evidence="4 5">
    <name type="scientific">Streptomyces halobius</name>
    <dbReference type="NCBI Taxonomy" id="2879846"/>
    <lineage>
        <taxon>Bacteria</taxon>
        <taxon>Bacillati</taxon>
        <taxon>Actinomycetota</taxon>
        <taxon>Actinomycetes</taxon>
        <taxon>Kitasatosporales</taxon>
        <taxon>Streptomycetaceae</taxon>
        <taxon>Streptomyces</taxon>
    </lineage>
</organism>
<keyword evidence="5" id="KW-1185">Reference proteome</keyword>
<reference evidence="4" key="1">
    <citation type="submission" date="2021-10" db="EMBL/GenBank/DDBJ databases">
        <title>Streptomyces nigrumlapis sp.nov.,an antimicrobial producing actinobacterium isolated from Black Gobi rocks.</title>
        <authorList>
            <person name="Wen Y."/>
            <person name="Zhang W."/>
            <person name="Liu X.G."/>
        </authorList>
    </citation>
    <scope>NUCLEOTIDE SEQUENCE</scope>
    <source>
        <strain evidence="4">ST13-2-2</strain>
    </source>
</reference>
<evidence type="ECO:0000313" key="5">
    <source>
        <dbReference type="Proteomes" id="UP000830115"/>
    </source>
</evidence>
<evidence type="ECO:0000259" key="3">
    <source>
        <dbReference type="PROSITE" id="PS50110"/>
    </source>
</evidence>
<protein>
    <submittedName>
        <fullName evidence="4">Response regulator</fullName>
    </submittedName>
</protein>
<feature type="domain" description="Response regulatory" evidence="3">
    <location>
        <begin position="3"/>
        <end position="119"/>
    </location>
</feature>
<dbReference type="PROSITE" id="PS50110">
    <property type="entry name" value="RESPONSE_REGULATORY"/>
    <property type="match status" value="1"/>
</dbReference>
<sequence length="144" mass="15251">MIRVLLADGDHRIRDALTALLALEEDLEVVATATSGSEAKSLACRDHPDVAVLDLRLPERDGINAAASIHEALPACKTVVVATHDLPGHLKRALEVGVNAFVPKSASAHELAQIIRRVHRGDRYIDPSLVADAVSSEGSVPGTD</sequence>
<evidence type="ECO:0000313" key="4">
    <source>
        <dbReference type="EMBL" id="UQA97527.1"/>
    </source>
</evidence>
<feature type="modified residue" description="4-aspartylphosphate" evidence="2">
    <location>
        <position position="54"/>
    </location>
</feature>
<evidence type="ECO:0000256" key="1">
    <source>
        <dbReference type="ARBA" id="ARBA00023125"/>
    </source>
</evidence>
<dbReference type="InterPro" id="IPR039420">
    <property type="entry name" value="WalR-like"/>
</dbReference>
<keyword evidence="2" id="KW-0597">Phosphoprotein</keyword>
<dbReference type="InterPro" id="IPR011006">
    <property type="entry name" value="CheY-like_superfamily"/>
</dbReference>
<evidence type="ECO:0000256" key="2">
    <source>
        <dbReference type="PROSITE-ProRule" id="PRU00169"/>
    </source>
</evidence>
<dbReference type="Pfam" id="PF00072">
    <property type="entry name" value="Response_reg"/>
    <property type="match status" value="1"/>
</dbReference>
<accession>A0ABY4MIK3</accession>
<name>A0ABY4MIK3_9ACTN</name>
<dbReference type="EMBL" id="CP086322">
    <property type="protein sequence ID" value="UQA97527.1"/>
    <property type="molecule type" value="Genomic_DNA"/>
</dbReference>
<dbReference type="SUPFAM" id="SSF52172">
    <property type="entry name" value="CheY-like"/>
    <property type="match status" value="1"/>
</dbReference>
<gene>
    <name evidence="4" type="ORF">K9S39_41800</name>
</gene>
<dbReference type="PANTHER" id="PTHR43214:SF42">
    <property type="entry name" value="TRANSCRIPTIONAL REGULATORY PROTEIN DESR"/>
    <property type="match status" value="1"/>
</dbReference>
<dbReference type="RefSeq" id="WP_248868496.1">
    <property type="nucleotide sequence ID" value="NZ_CP086322.1"/>
</dbReference>
<dbReference type="SMART" id="SM00448">
    <property type="entry name" value="REC"/>
    <property type="match status" value="1"/>
</dbReference>
<dbReference type="Proteomes" id="UP000830115">
    <property type="component" value="Chromosome"/>
</dbReference>
<dbReference type="Gene3D" id="3.40.50.2300">
    <property type="match status" value="1"/>
</dbReference>
<keyword evidence="1" id="KW-0238">DNA-binding</keyword>
<proteinExistence type="predicted"/>
<dbReference type="InterPro" id="IPR001789">
    <property type="entry name" value="Sig_transdc_resp-reg_receiver"/>
</dbReference>
<dbReference type="PANTHER" id="PTHR43214">
    <property type="entry name" value="TWO-COMPONENT RESPONSE REGULATOR"/>
    <property type="match status" value="1"/>
</dbReference>